<accession>A0A290QBW0</accession>
<dbReference type="InterPro" id="IPR029062">
    <property type="entry name" value="Class_I_gatase-like"/>
</dbReference>
<reference evidence="3 4" key="1">
    <citation type="submission" date="2017-09" db="EMBL/GenBank/DDBJ databases">
        <title>Complete genome sequence of Verrucomicrobial strain HZ-65, isolated from freshwater.</title>
        <authorList>
            <person name="Choi A."/>
        </authorList>
    </citation>
    <scope>NUCLEOTIDE SEQUENCE [LARGE SCALE GENOMIC DNA]</scope>
    <source>
        <strain evidence="3 4">HZ-65</strain>
    </source>
</reference>
<dbReference type="PANTHER" id="PTHR40469:SF2">
    <property type="entry name" value="GALACTOSE-BINDING DOMAIN-LIKE SUPERFAMILY PROTEIN"/>
    <property type="match status" value="1"/>
</dbReference>
<dbReference type="RefSeq" id="WP_096054443.1">
    <property type="nucleotide sequence ID" value="NZ_CP023344.1"/>
</dbReference>
<evidence type="ECO:0000259" key="2">
    <source>
        <dbReference type="Pfam" id="PF06283"/>
    </source>
</evidence>
<dbReference type="Proteomes" id="UP000217265">
    <property type="component" value="Chromosome"/>
</dbReference>
<evidence type="ECO:0000313" key="3">
    <source>
        <dbReference type="EMBL" id="ATC62808.1"/>
    </source>
</evidence>
<dbReference type="EMBL" id="CP023344">
    <property type="protein sequence ID" value="ATC62808.1"/>
    <property type="molecule type" value="Genomic_DNA"/>
</dbReference>
<evidence type="ECO:0000256" key="1">
    <source>
        <dbReference type="SAM" id="SignalP"/>
    </source>
</evidence>
<dbReference type="PANTHER" id="PTHR40469">
    <property type="entry name" value="SECRETED GLYCOSYL HYDROLASE"/>
    <property type="match status" value="1"/>
</dbReference>
<dbReference type="InterPro" id="IPR029010">
    <property type="entry name" value="ThuA-like"/>
</dbReference>
<dbReference type="Pfam" id="PF06283">
    <property type="entry name" value="ThuA"/>
    <property type="match status" value="1"/>
</dbReference>
<feature type="domain" description="ThuA-like" evidence="2">
    <location>
        <begin position="93"/>
        <end position="255"/>
    </location>
</feature>
<keyword evidence="4" id="KW-1185">Reference proteome</keyword>
<name>A0A290QBW0_9BACT</name>
<dbReference type="SUPFAM" id="SSF52317">
    <property type="entry name" value="Class I glutamine amidotransferase-like"/>
    <property type="match status" value="1"/>
</dbReference>
<organism evidence="3 4">
    <name type="scientific">Nibricoccus aquaticus</name>
    <dbReference type="NCBI Taxonomy" id="2576891"/>
    <lineage>
        <taxon>Bacteria</taxon>
        <taxon>Pseudomonadati</taxon>
        <taxon>Verrucomicrobiota</taxon>
        <taxon>Opitutia</taxon>
        <taxon>Opitutales</taxon>
        <taxon>Opitutaceae</taxon>
        <taxon>Nibricoccus</taxon>
    </lineage>
</organism>
<dbReference type="Gene3D" id="3.40.50.880">
    <property type="match status" value="1"/>
</dbReference>
<feature type="chain" id="PRO_5012832399" description="ThuA-like domain-containing protein" evidence="1">
    <location>
        <begin position="23"/>
        <end position="260"/>
    </location>
</feature>
<gene>
    <name evidence="3" type="ORF">CMV30_01860</name>
</gene>
<proteinExistence type="predicted"/>
<sequence length="260" mass="28716">MTPLPFFIALLLALSLPAFSSATEQPRAQSLSTPPLRALLITGGCCHDYATQTQHLTAAVAKIAPATEWTIVHEGGTGTRAELPLYDNPDWASPYDVIVHNECFADTATPDYIRKITAAHRAGKPAVVIHCAMHSYRAAQIDDWREFLGVTSRRHDHQSRYLVHAVEPTHPALKKFPASAPWVTPLDELYIIEKLWPTARALAVSKSEKDGADHPVIWTNDYHGTRVFGTTFGHGNATWEDPVFQTLLAHGLLWAAGREN</sequence>
<dbReference type="KEGG" id="vbh:CMV30_01860"/>
<protein>
    <recommendedName>
        <fullName evidence="2">ThuA-like domain-containing protein</fullName>
    </recommendedName>
</protein>
<evidence type="ECO:0000313" key="4">
    <source>
        <dbReference type="Proteomes" id="UP000217265"/>
    </source>
</evidence>
<feature type="signal peptide" evidence="1">
    <location>
        <begin position="1"/>
        <end position="22"/>
    </location>
</feature>
<keyword evidence="1" id="KW-0732">Signal</keyword>
<dbReference type="AlphaFoldDB" id="A0A290QBW0"/>
<dbReference type="OrthoDB" id="7171409at2"/>